<name>A0A6M4IJU5_9BACT</name>
<evidence type="ECO:0000313" key="3">
    <source>
        <dbReference type="EMBL" id="QJR34335.1"/>
    </source>
</evidence>
<gene>
    <name evidence="3" type="ORF">HKW67_01750</name>
</gene>
<evidence type="ECO:0000313" key="4">
    <source>
        <dbReference type="Proteomes" id="UP000500938"/>
    </source>
</evidence>
<organism evidence="3 4">
    <name type="scientific">Gemmatimonas groenlandica</name>
    <dbReference type="NCBI Taxonomy" id="2732249"/>
    <lineage>
        <taxon>Bacteria</taxon>
        <taxon>Pseudomonadati</taxon>
        <taxon>Gemmatimonadota</taxon>
        <taxon>Gemmatimonadia</taxon>
        <taxon>Gemmatimonadales</taxon>
        <taxon>Gemmatimonadaceae</taxon>
        <taxon>Gemmatimonas</taxon>
    </lineage>
</organism>
<dbReference type="PRINTS" id="PR01490">
    <property type="entry name" value="RTXTOXIND"/>
</dbReference>
<evidence type="ECO:0000256" key="2">
    <source>
        <dbReference type="SAM" id="Phobius"/>
    </source>
</evidence>
<evidence type="ECO:0000256" key="1">
    <source>
        <dbReference type="SAM" id="MobiDB-lite"/>
    </source>
</evidence>
<keyword evidence="4" id="KW-1185">Reference proteome</keyword>
<dbReference type="RefSeq" id="WP_171223761.1">
    <property type="nucleotide sequence ID" value="NZ_CP053085.1"/>
</dbReference>
<proteinExistence type="predicted"/>
<feature type="compositionally biased region" description="Basic and acidic residues" evidence="1">
    <location>
        <begin position="443"/>
        <end position="453"/>
    </location>
</feature>
<dbReference type="PANTHER" id="PTHR30386">
    <property type="entry name" value="MEMBRANE FUSION SUBUNIT OF EMRAB-TOLC MULTIDRUG EFFLUX PUMP"/>
    <property type="match status" value="1"/>
</dbReference>
<dbReference type="Proteomes" id="UP000500938">
    <property type="component" value="Chromosome"/>
</dbReference>
<protein>
    <submittedName>
        <fullName evidence="3">HlyD family efflux transporter periplasmic adaptor subunit</fullName>
    </submittedName>
</protein>
<dbReference type="Gene3D" id="2.40.50.100">
    <property type="match status" value="1"/>
</dbReference>
<keyword evidence="2" id="KW-0812">Transmembrane</keyword>
<dbReference type="KEGG" id="ggr:HKW67_01750"/>
<keyword evidence="2" id="KW-0472">Membrane</keyword>
<dbReference type="AlphaFoldDB" id="A0A6M4IJU5"/>
<feature type="transmembrane region" description="Helical" evidence="2">
    <location>
        <begin position="32"/>
        <end position="51"/>
    </location>
</feature>
<sequence>MALSDLDIERELKHLPLETTALLGEANTGRIVSRWLLGILITLFLVLFLPWQQSVRGEGTVTALDPADRPQELPTRIDGRIEQWFVQEGQYVNKGDSIVRISEIKEEYLNPNVLPLTSQQQSAKESAIGEKQNKAAALSTLISQLDAQRDFKLQQTANKIEQYRAEVRQAVLEDSVARDQLRRRERLFRDTLGLVSVNELQAFQIRAQSASAKLVEKQQMLLSAQTDLSSIPAEYGEKISKARSDRASTLAEVSEGRSEVAKLKDKVGSLTIRNSFYLIEAPQDGYVVRATKAGQGEIVKAGEPIVTIQPARPSKAVELFVKPMDIALLKPGRHVRIFFDGWPALQISGWPQVASGTFGAQVAVIDQFPNRAGQFRVLLVPDTTRDEPWPAQLRLGTGVQGWAMLDNVTVGWEIWRQLNGFPLSINPNEALPADAVAGGKGTGKSDAKSVGKK</sequence>
<dbReference type="InterPro" id="IPR050739">
    <property type="entry name" value="MFP"/>
</dbReference>
<reference evidence="3 4" key="1">
    <citation type="submission" date="2020-05" db="EMBL/GenBank/DDBJ databases">
        <title>Complete genome sequence of Gemmatimonas greenlandica TET16.</title>
        <authorList>
            <person name="Zeng Y."/>
        </authorList>
    </citation>
    <scope>NUCLEOTIDE SEQUENCE [LARGE SCALE GENOMIC DNA]</scope>
    <source>
        <strain evidence="3 4">TET16</strain>
    </source>
</reference>
<accession>A0A6M4IJU5</accession>
<feature type="region of interest" description="Disordered" evidence="1">
    <location>
        <begin position="433"/>
        <end position="453"/>
    </location>
</feature>
<dbReference type="EMBL" id="CP053085">
    <property type="protein sequence ID" value="QJR34335.1"/>
    <property type="molecule type" value="Genomic_DNA"/>
</dbReference>
<keyword evidence="2" id="KW-1133">Transmembrane helix</keyword>